<dbReference type="Proteomes" id="UP000199205">
    <property type="component" value="Unassembled WGS sequence"/>
</dbReference>
<evidence type="ECO:0000259" key="1">
    <source>
        <dbReference type="PROSITE" id="PS51186"/>
    </source>
</evidence>
<keyword evidence="2" id="KW-0808">Transferase</keyword>
<dbReference type="SUPFAM" id="SSF55729">
    <property type="entry name" value="Acyl-CoA N-acyltransferases (Nat)"/>
    <property type="match status" value="1"/>
</dbReference>
<dbReference type="RefSeq" id="WP_092577722.1">
    <property type="nucleotide sequence ID" value="NZ_FMAF01000060.1"/>
</dbReference>
<organism evidence="2 3">
    <name type="scientific">Rhizobium lusitanum</name>
    <dbReference type="NCBI Taxonomy" id="293958"/>
    <lineage>
        <taxon>Bacteria</taxon>
        <taxon>Pseudomonadati</taxon>
        <taxon>Pseudomonadota</taxon>
        <taxon>Alphaproteobacteria</taxon>
        <taxon>Hyphomicrobiales</taxon>
        <taxon>Rhizobiaceae</taxon>
        <taxon>Rhizobium/Agrobacterium group</taxon>
        <taxon>Rhizobium</taxon>
    </lineage>
</organism>
<dbReference type="Gene3D" id="3.40.630.30">
    <property type="match status" value="1"/>
</dbReference>
<proteinExistence type="predicted"/>
<evidence type="ECO:0000313" key="3">
    <source>
        <dbReference type="Proteomes" id="UP000199205"/>
    </source>
</evidence>
<reference evidence="2 3" key="1">
    <citation type="submission" date="2016-08" db="EMBL/GenBank/DDBJ databases">
        <authorList>
            <person name="Seilhamer J.J."/>
        </authorList>
    </citation>
    <scope>NUCLEOTIDE SEQUENCE [LARGE SCALE GENOMIC DNA]</scope>
    <source>
        <strain evidence="2 3">P1-7</strain>
    </source>
</reference>
<dbReference type="Pfam" id="PF13673">
    <property type="entry name" value="Acetyltransf_10"/>
    <property type="match status" value="1"/>
</dbReference>
<dbReference type="InterPro" id="IPR016181">
    <property type="entry name" value="Acyl_CoA_acyltransferase"/>
</dbReference>
<dbReference type="AlphaFoldDB" id="A0A1C3XL82"/>
<protein>
    <submittedName>
        <fullName evidence="2">Acetyltransferase (GNAT) family protein</fullName>
    </submittedName>
</protein>
<gene>
    <name evidence="2" type="ORF">GA0061101_1607</name>
</gene>
<sequence length="188" mass="21364">MKSPLDISLNPPRTLLLSDTPQPGQIPNLLPHEAEALSFILPLSSDYPGIERWYRTKVVPGLRTGERYLHRVERGGELVGVGIAKKDSNEKKICTVRVSHDHFGRGIGVRIFDNLLRWLNEDRPHLTVSESKLPNFERIFDWYGFSSTSANSGLYVPGRLEIGYNENIQEENEDRVQSQLTALRTIVK</sequence>
<accession>A0A1C3XL82</accession>
<name>A0A1C3XL82_9HYPH</name>
<feature type="domain" description="N-acetyltransferase" evidence="1">
    <location>
        <begin position="24"/>
        <end position="169"/>
    </location>
</feature>
<evidence type="ECO:0000313" key="2">
    <source>
        <dbReference type="EMBL" id="SCB53010.1"/>
    </source>
</evidence>
<dbReference type="OrthoDB" id="7595497at2"/>
<dbReference type="GO" id="GO:0016747">
    <property type="term" value="F:acyltransferase activity, transferring groups other than amino-acyl groups"/>
    <property type="evidence" value="ECO:0007669"/>
    <property type="project" value="InterPro"/>
</dbReference>
<dbReference type="PROSITE" id="PS51186">
    <property type="entry name" value="GNAT"/>
    <property type="match status" value="1"/>
</dbReference>
<dbReference type="EMBL" id="FMAF01000060">
    <property type="protein sequence ID" value="SCB53010.1"/>
    <property type="molecule type" value="Genomic_DNA"/>
</dbReference>
<dbReference type="InterPro" id="IPR000182">
    <property type="entry name" value="GNAT_dom"/>
</dbReference>